<sequence length="105" mass="11460">MPDSPDYFSAFEEPDEAQINASPLQIPTDLPEISSTGLISPVPSLGMIRQSADQRASTSQVQSLVLQGGVVLQTLTRPSKQQLKQQKVVVDLKTQPNIIHIVVHM</sequence>
<reference evidence="1" key="1">
    <citation type="submission" date="2023-03" db="EMBL/GenBank/DDBJ databases">
        <title>Massive genome expansion in bonnet fungi (Mycena s.s.) driven by repeated elements and novel gene families across ecological guilds.</title>
        <authorList>
            <consortium name="Lawrence Berkeley National Laboratory"/>
            <person name="Harder C.B."/>
            <person name="Miyauchi S."/>
            <person name="Viragh M."/>
            <person name="Kuo A."/>
            <person name="Thoen E."/>
            <person name="Andreopoulos B."/>
            <person name="Lu D."/>
            <person name="Skrede I."/>
            <person name="Drula E."/>
            <person name="Henrissat B."/>
            <person name="Morin E."/>
            <person name="Kohler A."/>
            <person name="Barry K."/>
            <person name="LaButti K."/>
            <person name="Morin E."/>
            <person name="Salamov A."/>
            <person name="Lipzen A."/>
            <person name="Mereny Z."/>
            <person name="Hegedus B."/>
            <person name="Baldrian P."/>
            <person name="Stursova M."/>
            <person name="Weitz H."/>
            <person name="Taylor A."/>
            <person name="Grigoriev I.V."/>
            <person name="Nagy L.G."/>
            <person name="Martin F."/>
            <person name="Kauserud H."/>
        </authorList>
    </citation>
    <scope>NUCLEOTIDE SEQUENCE</scope>
    <source>
        <strain evidence="1">9144</strain>
    </source>
</reference>
<accession>A0AAD6YS95</accession>
<name>A0AAD6YS95_9AGAR</name>
<comment type="caution">
    <text evidence="1">The sequence shown here is derived from an EMBL/GenBank/DDBJ whole genome shotgun (WGS) entry which is preliminary data.</text>
</comment>
<protein>
    <submittedName>
        <fullName evidence="1">Uncharacterized protein</fullName>
    </submittedName>
</protein>
<dbReference type="AlphaFoldDB" id="A0AAD6YS95"/>
<evidence type="ECO:0000313" key="1">
    <source>
        <dbReference type="EMBL" id="KAJ7227437.1"/>
    </source>
</evidence>
<proteinExistence type="predicted"/>
<organism evidence="1 2">
    <name type="scientific">Mycena pura</name>
    <dbReference type="NCBI Taxonomy" id="153505"/>
    <lineage>
        <taxon>Eukaryota</taxon>
        <taxon>Fungi</taxon>
        <taxon>Dikarya</taxon>
        <taxon>Basidiomycota</taxon>
        <taxon>Agaricomycotina</taxon>
        <taxon>Agaricomycetes</taxon>
        <taxon>Agaricomycetidae</taxon>
        <taxon>Agaricales</taxon>
        <taxon>Marasmiineae</taxon>
        <taxon>Mycenaceae</taxon>
        <taxon>Mycena</taxon>
    </lineage>
</organism>
<gene>
    <name evidence="1" type="ORF">GGX14DRAFT_386117</name>
</gene>
<dbReference type="EMBL" id="JARJCW010000003">
    <property type="protein sequence ID" value="KAJ7227437.1"/>
    <property type="molecule type" value="Genomic_DNA"/>
</dbReference>
<keyword evidence="2" id="KW-1185">Reference proteome</keyword>
<dbReference type="Proteomes" id="UP001219525">
    <property type="component" value="Unassembled WGS sequence"/>
</dbReference>
<evidence type="ECO:0000313" key="2">
    <source>
        <dbReference type="Proteomes" id="UP001219525"/>
    </source>
</evidence>